<sequence length="111" mass="11091">MIGMQAMCAAAAARGGGAAGAGWGYCGPGAARAAAADAALCTCQSASGQIVATRHSSAGRLPLTAPGPLSGTNCYRREKVAAFAIRSLNAYLHHRVGKIGDRTDAVPLYSA</sequence>
<evidence type="ECO:0000313" key="1">
    <source>
        <dbReference type="EMBL" id="GBP66384.1"/>
    </source>
</evidence>
<keyword evidence="2" id="KW-1185">Reference proteome</keyword>
<accession>A0A4C1XUX9</accession>
<dbReference type="EMBL" id="BGZK01000955">
    <property type="protein sequence ID" value="GBP66384.1"/>
    <property type="molecule type" value="Genomic_DNA"/>
</dbReference>
<evidence type="ECO:0000313" key="2">
    <source>
        <dbReference type="Proteomes" id="UP000299102"/>
    </source>
</evidence>
<organism evidence="1 2">
    <name type="scientific">Eumeta variegata</name>
    <name type="common">Bagworm moth</name>
    <name type="synonym">Eumeta japonica</name>
    <dbReference type="NCBI Taxonomy" id="151549"/>
    <lineage>
        <taxon>Eukaryota</taxon>
        <taxon>Metazoa</taxon>
        <taxon>Ecdysozoa</taxon>
        <taxon>Arthropoda</taxon>
        <taxon>Hexapoda</taxon>
        <taxon>Insecta</taxon>
        <taxon>Pterygota</taxon>
        <taxon>Neoptera</taxon>
        <taxon>Endopterygota</taxon>
        <taxon>Lepidoptera</taxon>
        <taxon>Glossata</taxon>
        <taxon>Ditrysia</taxon>
        <taxon>Tineoidea</taxon>
        <taxon>Psychidae</taxon>
        <taxon>Oiketicinae</taxon>
        <taxon>Eumeta</taxon>
    </lineage>
</organism>
<protein>
    <submittedName>
        <fullName evidence="1">Uncharacterized protein</fullName>
    </submittedName>
</protein>
<dbReference type="Proteomes" id="UP000299102">
    <property type="component" value="Unassembled WGS sequence"/>
</dbReference>
<reference evidence="1 2" key="1">
    <citation type="journal article" date="2019" name="Commun. Biol.">
        <title>The bagworm genome reveals a unique fibroin gene that provides high tensile strength.</title>
        <authorList>
            <person name="Kono N."/>
            <person name="Nakamura H."/>
            <person name="Ohtoshi R."/>
            <person name="Tomita M."/>
            <person name="Numata K."/>
            <person name="Arakawa K."/>
        </authorList>
    </citation>
    <scope>NUCLEOTIDE SEQUENCE [LARGE SCALE GENOMIC DNA]</scope>
</reference>
<name>A0A4C1XUX9_EUMVA</name>
<comment type="caution">
    <text evidence="1">The sequence shown here is derived from an EMBL/GenBank/DDBJ whole genome shotgun (WGS) entry which is preliminary data.</text>
</comment>
<proteinExistence type="predicted"/>
<gene>
    <name evidence="1" type="ORF">EVAR_88494_1</name>
</gene>
<dbReference type="AlphaFoldDB" id="A0A4C1XUX9"/>